<dbReference type="VEuPathDB" id="FungiDB:PADG_03428"/>
<reference evidence="2 3" key="1">
    <citation type="submission" date="2016-06" db="EMBL/GenBank/DDBJ databases">
        <authorList>
            <person name="Kjaerup R.B."/>
            <person name="Dalgaard T.S."/>
            <person name="Juul-Madsen H.R."/>
        </authorList>
    </citation>
    <scope>NUCLEOTIDE SEQUENCE [LARGE SCALE GENOMIC DNA]</scope>
    <source>
        <strain evidence="2 3">Pb300</strain>
    </source>
</reference>
<dbReference type="InterPro" id="IPR016181">
    <property type="entry name" value="Acyl_CoA_acyltransferase"/>
</dbReference>
<dbReference type="PANTHER" id="PTHR34815:SF4">
    <property type="entry name" value="N-ACETYLTRANSFERASE DOMAIN-CONTAINING PROTEIN"/>
    <property type="match status" value="1"/>
</dbReference>
<dbReference type="Proteomes" id="UP000242814">
    <property type="component" value="Unassembled WGS sequence"/>
</dbReference>
<dbReference type="InterPro" id="IPR055100">
    <property type="entry name" value="GNAT_LYC1-like"/>
</dbReference>
<proteinExistence type="predicted"/>
<dbReference type="VEuPathDB" id="FungiDB:PABG_00955"/>
<evidence type="ECO:0000313" key="2">
    <source>
        <dbReference type="EMBL" id="ODH21126.1"/>
    </source>
</evidence>
<dbReference type="EMBL" id="LZYO01000267">
    <property type="protein sequence ID" value="ODH21126.1"/>
    <property type="molecule type" value="Genomic_DNA"/>
</dbReference>
<dbReference type="Gene3D" id="3.40.630.30">
    <property type="match status" value="1"/>
</dbReference>
<name>A0A1D2J9S3_PARBR</name>
<feature type="domain" description="LYC1 C-terminal" evidence="1">
    <location>
        <begin position="173"/>
        <end position="387"/>
    </location>
</feature>
<evidence type="ECO:0000313" key="3">
    <source>
        <dbReference type="Proteomes" id="UP000242814"/>
    </source>
</evidence>
<dbReference type="InterPro" id="IPR053013">
    <property type="entry name" value="LAT"/>
</dbReference>
<dbReference type="SUPFAM" id="SSF55729">
    <property type="entry name" value="Acyl-CoA N-acyltransferases (Nat)"/>
    <property type="match status" value="1"/>
</dbReference>
<dbReference type="PANTHER" id="PTHR34815">
    <property type="entry name" value="LYSINE ACETYLTRANSFERASE"/>
    <property type="match status" value="1"/>
</dbReference>
<sequence length="438" mass="49470">MGSANFSLPPADSPDLTLVIPTPAERIQCLKSNSLEWKGVLDPEQYIQRENHLMSQEMTRDGAMTCWILVDRNLAPDHRPILSSCESFGKRALLAYEGRVEDIIAHGIGSVFSKPEFRRRGYAGRMIAELSIKLDTWQQENSVRKQSVFSVLYSDIGKTFYAERGWKAFPSSHISLPAVSKDTMNQGVSGVNLDLVRFMQANDVKKLMCSDEVLQRDRQVLREASHRSQRAKVGFLPDYAAMSWHWAREEFYSRILVPERGEPKVKGACVESRGVFICWNRSFGRTEKDNVLFILRLLYEEPKSPAEEKAVAEALAATLYRAQLEAHNWGKNRVDIWNPTPVVEKAVKMLCPTAQVEHREKSSICSLKWNGAQLGLGEDVDWFWNENTMNSMTGNFAPTFKLSHVASVLQDSGNRSFQFSKNSVRLFANVGSGALASR</sequence>
<protein>
    <recommendedName>
        <fullName evidence="1">LYC1 C-terminal domain-containing protein</fullName>
    </recommendedName>
</protein>
<evidence type="ECO:0000259" key="1">
    <source>
        <dbReference type="Pfam" id="PF22998"/>
    </source>
</evidence>
<organism evidence="2 3">
    <name type="scientific">Paracoccidioides brasiliensis</name>
    <dbReference type="NCBI Taxonomy" id="121759"/>
    <lineage>
        <taxon>Eukaryota</taxon>
        <taxon>Fungi</taxon>
        <taxon>Dikarya</taxon>
        <taxon>Ascomycota</taxon>
        <taxon>Pezizomycotina</taxon>
        <taxon>Eurotiomycetes</taxon>
        <taxon>Eurotiomycetidae</taxon>
        <taxon>Onygenales</taxon>
        <taxon>Ajellomycetaceae</taxon>
        <taxon>Paracoccidioides</taxon>
    </lineage>
</organism>
<gene>
    <name evidence="2" type="ORF">ACO22_05721</name>
</gene>
<dbReference type="Pfam" id="PF22998">
    <property type="entry name" value="GNAT_LYC1-like"/>
    <property type="match status" value="1"/>
</dbReference>
<accession>A0A1D2J9S3</accession>
<dbReference type="AlphaFoldDB" id="A0A1D2J9S3"/>
<comment type="caution">
    <text evidence="2">The sequence shown here is derived from an EMBL/GenBank/DDBJ whole genome shotgun (WGS) entry which is preliminary data.</text>
</comment>